<evidence type="ECO:0000313" key="2">
    <source>
        <dbReference type="Proteomes" id="UP000030108"/>
    </source>
</evidence>
<dbReference type="EMBL" id="JATN01000319">
    <property type="protein sequence ID" value="EUC60664.1"/>
    <property type="molecule type" value="Genomic_DNA"/>
</dbReference>
<reference evidence="2" key="1">
    <citation type="journal article" date="2014" name="Genome Announc.">
        <title>Draft genome sequence of the plant-pathogenic soil fungus Rhizoctonia solani anastomosis group 3 strain Rhs1AP.</title>
        <authorList>
            <person name="Cubeta M.A."/>
            <person name="Thomas E."/>
            <person name="Dean R.A."/>
            <person name="Jabaji S."/>
            <person name="Neate S.M."/>
            <person name="Tavantzis S."/>
            <person name="Toda T."/>
            <person name="Vilgalys R."/>
            <person name="Bharathan N."/>
            <person name="Fedorova-Abrams N."/>
            <person name="Pakala S.B."/>
            <person name="Pakala S.M."/>
            <person name="Zafar N."/>
            <person name="Joardar V."/>
            <person name="Losada L."/>
            <person name="Nierman W.C."/>
        </authorList>
    </citation>
    <scope>NUCLEOTIDE SEQUENCE [LARGE SCALE GENOMIC DNA]</scope>
    <source>
        <strain evidence="2">AG-3</strain>
    </source>
</reference>
<comment type="caution">
    <text evidence="1">The sequence shown here is derived from an EMBL/GenBank/DDBJ whole genome shotgun (WGS) entry which is preliminary data.</text>
</comment>
<protein>
    <submittedName>
        <fullName evidence="1">F-box-like domain protein, putative</fullName>
    </submittedName>
</protein>
<evidence type="ECO:0000313" key="1">
    <source>
        <dbReference type="EMBL" id="EUC60664.1"/>
    </source>
</evidence>
<organism evidence="1 2">
    <name type="scientific">Rhizoctonia solani AG-3 Rhs1AP</name>
    <dbReference type="NCBI Taxonomy" id="1086054"/>
    <lineage>
        <taxon>Eukaryota</taxon>
        <taxon>Fungi</taxon>
        <taxon>Dikarya</taxon>
        <taxon>Basidiomycota</taxon>
        <taxon>Agaricomycotina</taxon>
        <taxon>Agaricomycetes</taxon>
        <taxon>Cantharellales</taxon>
        <taxon>Ceratobasidiaceae</taxon>
        <taxon>Rhizoctonia</taxon>
    </lineage>
</organism>
<dbReference type="OrthoDB" id="3266451at2759"/>
<gene>
    <name evidence="1" type="ORF">RSOL_359450</name>
</gene>
<name>X8JAI8_9AGAM</name>
<dbReference type="Gene3D" id="1.20.1280.50">
    <property type="match status" value="1"/>
</dbReference>
<accession>X8JAI8</accession>
<dbReference type="AlphaFoldDB" id="X8JAI8"/>
<proteinExistence type="predicted"/>
<dbReference type="Proteomes" id="UP000030108">
    <property type="component" value="Unassembled WGS sequence"/>
</dbReference>
<sequence>MSQGLTVAEDQLRSALDRYVRACSSTRDVCLGGAQINDRPDLLALLDSQSNRITCHIQQLKGAQAMVHSARNSIRKVAPITALPAEVLAHIFWLVIPGQSCLVHRSYTGRISQLKYPLYPDRLAHVCSFWRRVATGTPSLWTHIDIALDHSLNPALFSRAKVYATRAGQLPLEIHISDPGSQRERKRESAIRVGGLKLGDPSHNPAYNWEDLHHFKIFASELATVPIKTLEIDLRIYNRVRDVYFSVLEYFFSHCKPGVLTQYIVRNDPFGTHSNYFIAPAGTPHSGASILLKVSADHLEELWRCTPVMRLGAICPYWTSKAYHGLVELHIHPSAPFISEPELFSILRSSPKLQVLHFNVDIYDLTDDEDFVPVYLEDLQDLNLMVRGGDNIATHRILQRIVPGSKPLQLSLSGFLERSVKDFFSRANVTRLYTWDAPSLKFLFDQCPRLEILALNGDELDLRSLIDRVVNPVAGNFNDPDRDKLVYKPVSASTRIDTLYLLWASEVALEEIRAVIEGYAVQRLFIYNAHLSYPTEQGRTVCKNTRNIEAMLSTITGCIIEYHPNDHYPGGNYGGDWMDPNAWVRASSSVFLQ</sequence>